<dbReference type="Proteomes" id="UP000002489">
    <property type="component" value="Unassembled WGS sequence"/>
</dbReference>
<accession>A0A0D2YAD5</accession>
<proteinExistence type="predicted"/>
<protein>
    <submittedName>
        <fullName evidence="1">Uncharacterized protein</fullName>
    </submittedName>
</protein>
<dbReference type="AlphaFoldDB" id="A0A0D2YAD5"/>
<organism evidence="1 2">
    <name type="scientific">Fusarium oxysporum (strain Fo5176)</name>
    <name type="common">Fusarium vascular wilt</name>
    <dbReference type="NCBI Taxonomy" id="660025"/>
    <lineage>
        <taxon>Eukaryota</taxon>
        <taxon>Fungi</taxon>
        <taxon>Dikarya</taxon>
        <taxon>Ascomycota</taxon>
        <taxon>Pezizomycotina</taxon>
        <taxon>Sordariomycetes</taxon>
        <taxon>Hypocreomycetidae</taxon>
        <taxon>Hypocreales</taxon>
        <taxon>Nectriaceae</taxon>
        <taxon>Fusarium</taxon>
        <taxon>Fusarium oxysporum species complex</taxon>
    </lineage>
</organism>
<reference evidence="2" key="1">
    <citation type="journal article" date="2012" name="Mol. Plant Microbe Interact.">
        <title>A highly conserved effector in Fusarium oxysporum is required for full virulence on Arabidopsis.</title>
        <authorList>
            <person name="Thatcher L.F."/>
            <person name="Gardiner D.M."/>
            <person name="Kazan K."/>
            <person name="Manners J."/>
        </authorList>
    </citation>
    <scope>NUCLEOTIDE SEQUENCE [LARGE SCALE GENOMIC DNA]</scope>
    <source>
        <strain evidence="2">Fo5176</strain>
    </source>
</reference>
<evidence type="ECO:0000313" key="2">
    <source>
        <dbReference type="Proteomes" id="UP000002489"/>
    </source>
</evidence>
<reference evidence="1" key="2">
    <citation type="submission" date="2025-08" db="UniProtKB">
        <authorList>
            <consortium name="EnsemblFungi"/>
        </authorList>
    </citation>
    <scope>IDENTIFICATION</scope>
    <source>
        <strain evidence="1">4287 / CBS 123668 / FGSC 9935 / NRRL 34936</strain>
    </source>
</reference>
<gene>
    <name evidence="1" type="primary">28954531</name>
</gene>
<dbReference type="EnsemblFungi" id="FOXG_13260T0">
    <property type="protein sequence ID" value="FOXG_13260P0"/>
    <property type="gene ID" value="FOXG_13260"/>
</dbReference>
<sequence>MGTELFTSWTIKSMYDQTGFGGSPRPSYQW</sequence>
<evidence type="ECO:0000313" key="1">
    <source>
        <dbReference type="EnsemblFungi" id="FOXG_13260P0"/>
    </source>
</evidence>
<name>A0A0D2YAD5_FUSOF</name>
<dbReference type="VEuPathDB" id="FungiDB:FOXG_13260"/>